<evidence type="ECO:0000313" key="2">
    <source>
        <dbReference type="Proteomes" id="UP000308092"/>
    </source>
</evidence>
<comment type="caution">
    <text evidence="1">The sequence shown here is derived from an EMBL/GenBank/DDBJ whole genome shotgun (WGS) entry which is preliminary data.</text>
</comment>
<organism evidence="1 2">
    <name type="scientific">Aspergillus tanneri</name>
    <dbReference type="NCBI Taxonomy" id="1220188"/>
    <lineage>
        <taxon>Eukaryota</taxon>
        <taxon>Fungi</taxon>
        <taxon>Dikarya</taxon>
        <taxon>Ascomycota</taxon>
        <taxon>Pezizomycotina</taxon>
        <taxon>Eurotiomycetes</taxon>
        <taxon>Eurotiomycetidae</taxon>
        <taxon>Eurotiales</taxon>
        <taxon>Aspergillaceae</taxon>
        <taxon>Aspergillus</taxon>
        <taxon>Aspergillus subgen. Circumdati</taxon>
    </lineage>
</organism>
<dbReference type="AlphaFoldDB" id="A0A4V3UNT3"/>
<dbReference type="VEuPathDB" id="FungiDB:EYZ11_008203"/>
<name>A0A4V3UNT3_9EURO</name>
<dbReference type="EMBL" id="SOSA01000343">
    <property type="protein sequence ID" value="THC92334.1"/>
    <property type="molecule type" value="Genomic_DNA"/>
</dbReference>
<proteinExistence type="predicted"/>
<gene>
    <name evidence="1" type="ORF">EYZ11_008203</name>
</gene>
<accession>A0A4V3UNT3</accession>
<evidence type="ECO:0000313" key="1">
    <source>
        <dbReference type="EMBL" id="THC92334.1"/>
    </source>
</evidence>
<dbReference type="Proteomes" id="UP000308092">
    <property type="component" value="Unassembled WGS sequence"/>
</dbReference>
<protein>
    <submittedName>
        <fullName evidence="1">Uncharacterized protein</fullName>
    </submittedName>
</protein>
<sequence length="43" mass="4914">MAQESASCPWNMRLQYILLVVPFVSQEMDAVESQGLLQIQFVI</sequence>
<keyword evidence="2" id="KW-1185">Reference proteome</keyword>
<reference evidence="1 2" key="1">
    <citation type="submission" date="2019-03" db="EMBL/GenBank/DDBJ databases">
        <title>The genome sequence of a newly discovered highly antifungal drug resistant Aspergillus species, Aspergillus tanneri NIH 1004.</title>
        <authorList>
            <person name="Mounaud S."/>
            <person name="Singh I."/>
            <person name="Joardar V."/>
            <person name="Pakala S."/>
            <person name="Pakala S."/>
            <person name="Venepally P."/>
            <person name="Hoover J."/>
            <person name="Nierman W."/>
            <person name="Chung J."/>
            <person name="Losada L."/>
        </authorList>
    </citation>
    <scope>NUCLEOTIDE SEQUENCE [LARGE SCALE GENOMIC DNA]</scope>
    <source>
        <strain evidence="1 2">NIH1004</strain>
    </source>
</reference>